<evidence type="ECO:0000259" key="12">
    <source>
        <dbReference type="Pfam" id="PF01370"/>
    </source>
</evidence>
<dbReference type="GO" id="GO:0006012">
    <property type="term" value="P:galactose metabolic process"/>
    <property type="evidence" value="ECO:0007669"/>
    <property type="project" value="UniProtKB-UniPathway"/>
</dbReference>
<dbReference type="GO" id="GO:0005829">
    <property type="term" value="C:cytosol"/>
    <property type="evidence" value="ECO:0007669"/>
    <property type="project" value="TreeGrafter"/>
</dbReference>
<dbReference type="Gene3D" id="3.40.50.720">
    <property type="entry name" value="NAD(P)-binding Rossmann-like Domain"/>
    <property type="match status" value="1"/>
</dbReference>
<dbReference type="Pfam" id="PF01370">
    <property type="entry name" value="Epimerase"/>
    <property type="match status" value="1"/>
</dbReference>
<reference evidence="13 14" key="1">
    <citation type="submission" date="2016-07" db="EMBL/GenBank/DDBJ databases">
        <title>Pervasive Adenine N6-methylation of Active Genes in Fungi.</title>
        <authorList>
            <consortium name="DOE Joint Genome Institute"/>
            <person name="Mondo S.J."/>
            <person name="Dannebaum R.O."/>
            <person name="Kuo R.C."/>
            <person name="Labutti K."/>
            <person name="Haridas S."/>
            <person name="Kuo A."/>
            <person name="Salamov A."/>
            <person name="Ahrendt S.R."/>
            <person name="Lipzen A."/>
            <person name="Sullivan W."/>
            <person name="Andreopoulos W.B."/>
            <person name="Clum A."/>
            <person name="Lindquist E."/>
            <person name="Daum C."/>
            <person name="Ramamoorthy G.K."/>
            <person name="Gryganskyi A."/>
            <person name="Culley D."/>
            <person name="Magnuson J.K."/>
            <person name="James T.Y."/>
            <person name="O'Malley M.A."/>
            <person name="Stajich J.E."/>
            <person name="Spatafora J.W."/>
            <person name="Visel A."/>
            <person name="Grigoriev I.V."/>
        </authorList>
    </citation>
    <scope>NUCLEOTIDE SEQUENCE [LARGE SCALE GENOMIC DNA]</scope>
    <source>
        <strain evidence="13 14">NRRL 3301</strain>
    </source>
</reference>
<dbReference type="OrthoDB" id="9402762at2759"/>
<comment type="cofactor">
    <cofactor evidence="2 11">
        <name>NAD(+)</name>
        <dbReference type="ChEBI" id="CHEBI:57540"/>
    </cofactor>
</comment>
<dbReference type="SUPFAM" id="SSF51735">
    <property type="entry name" value="NAD(P)-binding Rossmann-fold domains"/>
    <property type="match status" value="1"/>
</dbReference>
<dbReference type="InterPro" id="IPR036291">
    <property type="entry name" value="NAD(P)-bd_dom_sf"/>
</dbReference>
<comment type="pathway">
    <text evidence="3 11">Carbohydrate metabolism; galactose metabolism.</text>
</comment>
<evidence type="ECO:0000256" key="1">
    <source>
        <dbReference type="ARBA" id="ARBA00000083"/>
    </source>
</evidence>
<feature type="non-terminal residue" evidence="13">
    <location>
        <position position="1"/>
    </location>
</feature>
<name>A0A1X2G8I2_9FUNG</name>
<evidence type="ECO:0000256" key="9">
    <source>
        <dbReference type="ARBA" id="ARBA00037955"/>
    </source>
</evidence>
<dbReference type="InterPro" id="IPR005886">
    <property type="entry name" value="UDP_G4E"/>
</dbReference>
<keyword evidence="7 11" id="KW-0413">Isomerase</keyword>
<comment type="similarity">
    <text evidence="9">In the N-terminal section; belongs to the NAD(P)-dependent epimerase/dehydratase family.</text>
</comment>
<dbReference type="AlphaFoldDB" id="A0A1X2G8I2"/>
<evidence type="ECO:0000256" key="8">
    <source>
        <dbReference type="ARBA" id="ARBA00037676"/>
    </source>
</evidence>
<keyword evidence="6" id="KW-0299">Galactose metabolism</keyword>
<comment type="caution">
    <text evidence="13">The sequence shown here is derived from an EMBL/GenBank/DDBJ whole genome shotgun (WGS) entry which is preliminary data.</text>
</comment>
<protein>
    <recommendedName>
        <fullName evidence="11">UDP-glucose 4-epimerase</fullName>
        <ecNumber evidence="11">5.1.3.2</ecNumber>
    </recommendedName>
</protein>
<evidence type="ECO:0000256" key="11">
    <source>
        <dbReference type="RuleBase" id="RU366046"/>
    </source>
</evidence>
<evidence type="ECO:0000256" key="10">
    <source>
        <dbReference type="ARBA" id="ARBA00038238"/>
    </source>
</evidence>
<dbReference type="EMBL" id="MCGT01000032">
    <property type="protein sequence ID" value="ORX47724.1"/>
    <property type="molecule type" value="Genomic_DNA"/>
</dbReference>
<sequence length="297" mass="32716">QPPSRHVLVTGGAGYIGSHTVLELLQAGYSIVVMDNLVNSNLEALKRVEQLTGKSIYFVHGDVTSEQDLENVFQQFSFWAVVHFAALKAVGQSTKIPLDYYHNNVTGSLHLFRTMDRYKVKKLVFSSSATVYGESDTMPVNETTSLGPVTNPYGRTKLFVEEMLRDLCQADSEWQVCLLRFFNPVGAHPSGLIGECPQGVPNNLLPYVIRVLQGHLPFVQIFGSDYDTVDGTGVRDYIHVCDLATGHVAALQKLEVSHQGAGRCMAYNLGTGTGHSVLQIIDAMQKATQKQIPYKIV</sequence>
<dbReference type="PANTHER" id="PTHR43725:SF47">
    <property type="entry name" value="UDP-GLUCOSE 4-EPIMERASE"/>
    <property type="match status" value="1"/>
</dbReference>
<evidence type="ECO:0000256" key="2">
    <source>
        <dbReference type="ARBA" id="ARBA00001911"/>
    </source>
</evidence>
<evidence type="ECO:0000256" key="4">
    <source>
        <dbReference type="ARBA" id="ARBA00005028"/>
    </source>
</evidence>
<comment type="pathway">
    <text evidence="4">Carbohydrate metabolism; hexose metabolism.</text>
</comment>
<proteinExistence type="inferred from homology"/>
<comment type="catalytic activity">
    <reaction evidence="1 11">
        <text>UDP-alpha-D-glucose = UDP-alpha-D-galactose</text>
        <dbReference type="Rhea" id="RHEA:22168"/>
        <dbReference type="ChEBI" id="CHEBI:58885"/>
        <dbReference type="ChEBI" id="CHEBI:66914"/>
        <dbReference type="EC" id="5.1.3.2"/>
    </reaction>
</comment>
<evidence type="ECO:0000256" key="3">
    <source>
        <dbReference type="ARBA" id="ARBA00004947"/>
    </source>
</evidence>
<dbReference type="CDD" id="cd05247">
    <property type="entry name" value="UDP_G4E_1_SDR_e"/>
    <property type="match status" value="1"/>
</dbReference>
<dbReference type="STRING" id="101127.A0A1X2G8I2"/>
<comment type="similarity">
    <text evidence="11">Belongs to the NAD(P)-dependent epimerase/dehydratase family.</text>
</comment>
<comment type="function">
    <text evidence="8">Mutarotase converts alpha-aldose to the beta-anomer. It is active on D-glucose, L-arabinose, D-xylose, D-galactose, maltose and lactose.</text>
</comment>
<evidence type="ECO:0000256" key="5">
    <source>
        <dbReference type="ARBA" id="ARBA00023027"/>
    </source>
</evidence>
<evidence type="ECO:0000256" key="7">
    <source>
        <dbReference type="ARBA" id="ARBA00023235"/>
    </source>
</evidence>
<comment type="similarity">
    <text evidence="10">In the C-terminal section; belongs to the aldose epimerase family.</text>
</comment>
<dbReference type="EC" id="5.1.3.2" evidence="11"/>
<dbReference type="InterPro" id="IPR001509">
    <property type="entry name" value="Epimerase_deHydtase"/>
</dbReference>
<feature type="domain" description="NAD-dependent epimerase/dehydratase" evidence="12">
    <location>
        <begin position="7"/>
        <end position="269"/>
    </location>
</feature>
<accession>A0A1X2G8I2</accession>
<evidence type="ECO:0000256" key="6">
    <source>
        <dbReference type="ARBA" id="ARBA00023144"/>
    </source>
</evidence>
<dbReference type="PANTHER" id="PTHR43725">
    <property type="entry name" value="UDP-GLUCOSE 4-EPIMERASE"/>
    <property type="match status" value="1"/>
</dbReference>
<dbReference type="NCBIfam" id="TIGR01179">
    <property type="entry name" value="galE"/>
    <property type="match status" value="1"/>
</dbReference>
<keyword evidence="14" id="KW-1185">Reference proteome</keyword>
<keyword evidence="11" id="KW-0119">Carbohydrate metabolism</keyword>
<gene>
    <name evidence="13" type="ORF">DM01DRAFT_1263903</name>
</gene>
<keyword evidence="5 11" id="KW-0520">NAD</keyword>
<organism evidence="13 14">
    <name type="scientific">Hesseltinella vesiculosa</name>
    <dbReference type="NCBI Taxonomy" id="101127"/>
    <lineage>
        <taxon>Eukaryota</taxon>
        <taxon>Fungi</taxon>
        <taxon>Fungi incertae sedis</taxon>
        <taxon>Mucoromycota</taxon>
        <taxon>Mucoromycotina</taxon>
        <taxon>Mucoromycetes</taxon>
        <taxon>Mucorales</taxon>
        <taxon>Cunninghamellaceae</taxon>
        <taxon>Hesseltinella</taxon>
    </lineage>
</organism>
<feature type="non-terminal residue" evidence="13">
    <location>
        <position position="297"/>
    </location>
</feature>
<dbReference type="UniPathway" id="UPA00214"/>
<dbReference type="Gene3D" id="3.90.25.10">
    <property type="entry name" value="UDP-galactose 4-epimerase, domain 1"/>
    <property type="match status" value="1"/>
</dbReference>
<evidence type="ECO:0000313" key="14">
    <source>
        <dbReference type="Proteomes" id="UP000242146"/>
    </source>
</evidence>
<dbReference type="Proteomes" id="UP000242146">
    <property type="component" value="Unassembled WGS sequence"/>
</dbReference>
<comment type="subunit">
    <text evidence="11">Homodimer.</text>
</comment>
<dbReference type="GO" id="GO:0003978">
    <property type="term" value="F:UDP-glucose 4-epimerase activity"/>
    <property type="evidence" value="ECO:0007669"/>
    <property type="project" value="UniProtKB-UniRule"/>
</dbReference>
<evidence type="ECO:0000313" key="13">
    <source>
        <dbReference type="EMBL" id="ORX47724.1"/>
    </source>
</evidence>